<accession>A0A6J7MVD1</accession>
<name>A0A6J7MVD1_9ZZZZ</name>
<protein>
    <submittedName>
        <fullName evidence="1">Unannotated protein</fullName>
    </submittedName>
</protein>
<dbReference type="AlphaFoldDB" id="A0A6J7MVD1"/>
<gene>
    <name evidence="1" type="ORF">UFOPK3974_00575</name>
</gene>
<dbReference type="EMBL" id="CAFBOR010000060">
    <property type="protein sequence ID" value="CAB4984707.1"/>
    <property type="molecule type" value="Genomic_DNA"/>
</dbReference>
<sequence length="74" mass="8018">MTPTKPPAETAADAGTTVVVRTPAVADATRSIDASGAVRRVRKGRRDIKTSSFSEWAMIHIREFLPRNALRPTG</sequence>
<evidence type="ECO:0000313" key="1">
    <source>
        <dbReference type="EMBL" id="CAB4984707.1"/>
    </source>
</evidence>
<proteinExistence type="predicted"/>
<reference evidence="1" key="1">
    <citation type="submission" date="2020-05" db="EMBL/GenBank/DDBJ databases">
        <authorList>
            <person name="Chiriac C."/>
            <person name="Salcher M."/>
            <person name="Ghai R."/>
            <person name="Kavagutti S V."/>
        </authorList>
    </citation>
    <scope>NUCLEOTIDE SEQUENCE</scope>
</reference>
<organism evidence="1">
    <name type="scientific">freshwater metagenome</name>
    <dbReference type="NCBI Taxonomy" id="449393"/>
    <lineage>
        <taxon>unclassified sequences</taxon>
        <taxon>metagenomes</taxon>
        <taxon>ecological metagenomes</taxon>
    </lineage>
</organism>